<dbReference type="EMBL" id="KN832887">
    <property type="protein sequence ID" value="KIM95222.1"/>
    <property type="molecule type" value="Genomic_DNA"/>
</dbReference>
<feature type="DNA-binding region" description="Homeobox" evidence="4">
    <location>
        <begin position="288"/>
        <end position="333"/>
    </location>
</feature>
<dbReference type="HOGENOM" id="CLU_432206_0_0_1"/>
<evidence type="ECO:0000256" key="3">
    <source>
        <dbReference type="ARBA" id="ARBA00023242"/>
    </source>
</evidence>
<organism evidence="7 8">
    <name type="scientific">Oidiodendron maius (strain Zn)</name>
    <dbReference type="NCBI Taxonomy" id="913774"/>
    <lineage>
        <taxon>Eukaryota</taxon>
        <taxon>Fungi</taxon>
        <taxon>Dikarya</taxon>
        <taxon>Ascomycota</taxon>
        <taxon>Pezizomycotina</taxon>
        <taxon>Leotiomycetes</taxon>
        <taxon>Leotiomycetes incertae sedis</taxon>
        <taxon>Myxotrichaceae</taxon>
        <taxon>Oidiodendron</taxon>
    </lineage>
</organism>
<name>A0A0C3CZZ5_OIDMZ</name>
<dbReference type="Proteomes" id="UP000054321">
    <property type="component" value="Unassembled WGS sequence"/>
</dbReference>
<dbReference type="PROSITE" id="PS50071">
    <property type="entry name" value="HOMEOBOX_2"/>
    <property type="match status" value="1"/>
</dbReference>
<dbReference type="Pfam" id="PF05920">
    <property type="entry name" value="Homeobox_KN"/>
    <property type="match status" value="1"/>
</dbReference>
<dbReference type="SMART" id="SM00389">
    <property type="entry name" value="HOX"/>
    <property type="match status" value="1"/>
</dbReference>
<evidence type="ECO:0000313" key="7">
    <source>
        <dbReference type="EMBL" id="KIM95222.1"/>
    </source>
</evidence>
<feature type="domain" description="Homeobox" evidence="6">
    <location>
        <begin position="286"/>
        <end position="332"/>
    </location>
</feature>
<evidence type="ECO:0000313" key="8">
    <source>
        <dbReference type="Proteomes" id="UP000054321"/>
    </source>
</evidence>
<feature type="region of interest" description="Disordered" evidence="5">
    <location>
        <begin position="250"/>
        <end position="280"/>
    </location>
</feature>
<dbReference type="AlphaFoldDB" id="A0A0C3CZZ5"/>
<dbReference type="GO" id="GO:0006355">
    <property type="term" value="P:regulation of DNA-templated transcription"/>
    <property type="evidence" value="ECO:0007669"/>
    <property type="project" value="InterPro"/>
</dbReference>
<dbReference type="InterPro" id="IPR008422">
    <property type="entry name" value="KN_HD"/>
</dbReference>
<accession>A0A0C3CZZ5</accession>
<proteinExistence type="predicted"/>
<evidence type="ECO:0000259" key="6">
    <source>
        <dbReference type="PROSITE" id="PS50071"/>
    </source>
</evidence>
<evidence type="ECO:0000256" key="4">
    <source>
        <dbReference type="PROSITE-ProRule" id="PRU00108"/>
    </source>
</evidence>
<dbReference type="GO" id="GO:0003677">
    <property type="term" value="F:DNA binding"/>
    <property type="evidence" value="ECO:0007669"/>
    <property type="project" value="UniProtKB-UniRule"/>
</dbReference>
<keyword evidence="3 4" id="KW-0539">Nucleus</keyword>
<dbReference type="SUPFAM" id="SSF46689">
    <property type="entry name" value="Homeodomain-like"/>
    <property type="match status" value="1"/>
</dbReference>
<dbReference type="PANTHER" id="PTHR11850">
    <property type="entry name" value="HOMEOBOX PROTEIN TRANSCRIPTION FACTORS"/>
    <property type="match status" value="1"/>
</dbReference>
<dbReference type="STRING" id="913774.A0A0C3CZZ5"/>
<comment type="subcellular location">
    <subcellularLocation>
        <location evidence="4">Nucleus</location>
    </subcellularLocation>
</comment>
<keyword evidence="1 4" id="KW-0238">DNA-binding</keyword>
<reference evidence="8" key="2">
    <citation type="submission" date="2015-01" db="EMBL/GenBank/DDBJ databases">
        <title>Evolutionary Origins and Diversification of the Mycorrhizal Mutualists.</title>
        <authorList>
            <consortium name="DOE Joint Genome Institute"/>
            <consortium name="Mycorrhizal Genomics Consortium"/>
            <person name="Kohler A."/>
            <person name="Kuo A."/>
            <person name="Nagy L.G."/>
            <person name="Floudas D."/>
            <person name="Copeland A."/>
            <person name="Barry K.W."/>
            <person name="Cichocki N."/>
            <person name="Veneault-Fourrey C."/>
            <person name="LaButti K."/>
            <person name="Lindquist E.A."/>
            <person name="Lipzen A."/>
            <person name="Lundell T."/>
            <person name="Morin E."/>
            <person name="Murat C."/>
            <person name="Riley R."/>
            <person name="Ohm R."/>
            <person name="Sun H."/>
            <person name="Tunlid A."/>
            <person name="Henrissat B."/>
            <person name="Grigoriev I.V."/>
            <person name="Hibbett D.S."/>
            <person name="Martin F."/>
        </authorList>
    </citation>
    <scope>NUCLEOTIDE SEQUENCE [LARGE SCALE GENOMIC DNA]</scope>
    <source>
        <strain evidence="8">Zn</strain>
    </source>
</reference>
<dbReference type="Gene3D" id="1.10.10.60">
    <property type="entry name" value="Homeodomain-like"/>
    <property type="match status" value="1"/>
</dbReference>
<gene>
    <name evidence="7" type="ORF">OIDMADRAFT_183828</name>
</gene>
<reference evidence="7 8" key="1">
    <citation type="submission" date="2014-04" db="EMBL/GenBank/DDBJ databases">
        <authorList>
            <consortium name="DOE Joint Genome Institute"/>
            <person name="Kuo A."/>
            <person name="Martino E."/>
            <person name="Perotto S."/>
            <person name="Kohler A."/>
            <person name="Nagy L.G."/>
            <person name="Floudas D."/>
            <person name="Copeland A."/>
            <person name="Barry K.W."/>
            <person name="Cichocki N."/>
            <person name="Veneault-Fourrey C."/>
            <person name="LaButti K."/>
            <person name="Lindquist E.A."/>
            <person name="Lipzen A."/>
            <person name="Lundell T."/>
            <person name="Morin E."/>
            <person name="Murat C."/>
            <person name="Sun H."/>
            <person name="Tunlid A."/>
            <person name="Henrissat B."/>
            <person name="Grigoriev I.V."/>
            <person name="Hibbett D.S."/>
            <person name="Martin F."/>
            <person name="Nordberg H.P."/>
            <person name="Cantor M.N."/>
            <person name="Hua S.X."/>
        </authorList>
    </citation>
    <scope>NUCLEOTIDE SEQUENCE [LARGE SCALE GENOMIC DNA]</scope>
    <source>
        <strain evidence="7 8">Zn</strain>
    </source>
</reference>
<keyword evidence="2 4" id="KW-0371">Homeobox</keyword>
<feature type="compositionally biased region" description="Basic and acidic residues" evidence="5">
    <location>
        <begin position="265"/>
        <end position="280"/>
    </location>
</feature>
<dbReference type="InParanoid" id="A0A0C3CZZ5"/>
<sequence length="687" mass="77044">MSVRTRDPLGSECFRVAMPLTALDLDPLQLTYEKLKLSVKSRADFRIPDVASHRLVLSKALASGTVWVGSTRVSRLDIQISFNDRPLDAEQRARILKRLRDCILNAKLWCQLSLSCSLEIPPFGHLNHSHADLSILLSQCSSPATSTPRSRGWISNNLEVQVSPSILSVQLEKLHIALNFYSLQEQCQPTSKRLSMSEEGLDSMLLDAPTDVAEAHIEVFEESVDEFARSLPSLMTNCLGLPETILPQLPKDLDQNPFHSSSSRNLHEVKNPETAHPLPRDAKNKLQAWLDRHLNNPYPTKKEKLWLMEESGLNLRQLERWFCKSRRRLMRAVNDDGRKDEMFLEPQSSALQLPEIPIAFIREGLPPPASNWFTPHLGQRRLWDQNNMSISFDKATPSLASEPSTQSSMLSLSTSSTHKRSLSSLTNDATFGELPLPCAHLLTSTALNILIGGSSCKRSLQNVTLSDTFPQTSLSNLAPSLFRPGFKMMMAHNSRFLPTVSSAISLSWVRNCQGPGLRRKLLELSNLSPPGPDYGYIAQYGEQGSVERLNAVVQSKVWGMMQRKLSDPAICGKIKWESVDPTSIVDTEDPFIDEDLLGSCDTEKGVGVDVIVSEEFIEDVYIDDDDLLLFDSFSDDEGLLSYFDEMEKIEVEKQTNEMLFSSGEYEDERDLEIELPLDGDIEDAILL</sequence>
<keyword evidence="8" id="KW-1185">Reference proteome</keyword>
<dbReference type="CDD" id="cd00086">
    <property type="entry name" value="homeodomain"/>
    <property type="match status" value="1"/>
</dbReference>
<dbReference type="GO" id="GO:0005634">
    <property type="term" value="C:nucleus"/>
    <property type="evidence" value="ECO:0007669"/>
    <property type="project" value="UniProtKB-SubCell"/>
</dbReference>
<evidence type="ECO:0000256" key="1">
    <source>
        <dbReference type="ARBA" id="ARBA00023125"/>
    </source>
</evidence>
<dbReference type="OrthoDB" id="4187154at2759"/>
<evidence type="ECO:0000256" key="2">
    <source>
        <dbReference type="ARBA" id="ARBA00023155"/>
    </source>
</evidence>
<dbReference type="InterPro" id="IPR001356">
    <property type="entry name" value="HD"/>
</dbReference>
<dbReference type="InterPro" id="IPR009057">
    <property type="entry name" value="Homeodomain-like_sf"/>
</dbReference>
<protein>
    <recommendedName>
        <fullName evidence="6">Homeobox domain-containing protein</fullName>
    </recommendedName>
</protein>
<evidence type="ECO:0000256" key="5">
    <source>
        <dbReference type="SAM" id="MobiDB-lite"/>
    </source>
</evidence>
<dbReference type="InterPro" id="IPR050224">
    <property type="entry name" value="TALE_homeobox"/>
</dbReference>